<keyword evidence="10 16" id="KW-1133">Transmembrane helix</keyword>
<accession>A0A2V0PHC9</accession>
<keyword evidence="4" id="KW-0444">Lipid biosynthesis</keyword>
<evidence type="ECO:0000256" key="1">
    <source>
        <dbReference type="ARBA" id="ARBA00001947"/>
    </source>
</evidence>
<keyword evidence="11" id="KW-0560">Oxidoreductase</keyword>
<dbReference type="AlphaFoldDB" id="A0A2V0PHC9"/>
<dbReference type="Pfam" id="PF04116">
    <property type="entry name" value="FA_hydroxylase"/>
    <property type="match status" value="1"/>
</dbReference>
<comment type="caution">
    <text evidence="18">The sequence shown here is derived from an EMBL/GenBank/DDBJ whole genome shotgun (WGS) entry which is preliminary data.</text>
</comment>
<keyword evidence="12" id="KW-0443">Lipid metabolism</keyword>
<feature type="domain" description="Fatty acid hydroxylase" evidence="17">
    <location>
        <begin position="152"/>
        <end position="291"/>
    </location>
</feature>
<dbReference type="STRING" id="307507.A0A2V0PHC9"/>
<dbReference type="GO" id="GO:0006633">
    <property type="term" value="P:fatty acid biosynthetic process"/>
    <property type="evidence" value="ECO:0007669"/>
    <property type="project" value="UniProtKB-KW"/>
</dbReference>
<evidence type="ECO:0000256" key="8">
    <source>
        <dbReference type="ARBA" id="ARBA00022832"/>
    </source>
</evidence>
<organism evidence="18 19">
    <name type="scientific">Raphidocelis subcapitata</name>
    <dbReference type="NCBI Taxonomy" id="307507"/>
    <lineage>
        <taxon>Eukaryota</taxon>
        <taxon>Viridiplantae</taxon>
        <taxon>Chlorophyta</taxon>
        <taxon>core chlorophytes</taxon>
        <taxon>Chlorophyceae</taxon>
        <taxon>CS clade</taxon>
        <taxon>Sphaeropleales</taxon>
        <taxon>Selenastraceae</taxon>
        <taxon>Raphidocelis</taxon>
    </lineage>
</organism>
<dbReference type="InParanoid" id="A0A2V0PHC9"/>
<gene>
    <name evidence="18" type="ORF">Rsub_11575</name>
</gene>
<comment type="similarity">
    <text evidence="3">Belongs to the sterol desaturase family.</text>
</comment>
<evidence type="ECO:0000256" key="2">
    <source>
        <dbReference type="ARBA" id="ARBA00004477"/>
    </source>
</evidence>
<keyword evidence="13 16" id="KW-0472">Membrane</keyword>
<keyword evidence="7" id="KW-0256">Endoplasmic reticulum</keyword>
<evidence type="ECO:0000256" key="13">
    <source>
        <dbReference type="ARBA" id="ARBA00023136"/>
    </source>
</evidence>
<dbReference type="Proteomes" id="UP000247498">
    <property type="component" value="Unassembled WGS sequence"/>
</dbReference>
<evidence type="ECO:0000259" key="17">
    <source>
        <dbReference type="Pfam" id="PF04116"/>
    </source>
</evidence>
<evidence type="ECO:0000256" key="5">
    <source>
        <dbReference type="ARBA" id="ARBA00022692"/>
    </source>
</evidence>
<evidence type="ECO:0000256" key="9">
    <source>
        <dbReference type="ARBA" id="ARBA00022833"/>
    </source>
</evidence>
<feature type="transmembrane region" description="Helical" evidence="16">
    <location>
        <begin position="228"/>
        <end position="248"/>
    </location>
</feature>
<keyword evidence="9" id="KW-0862">Zinc</keyword>
<feature type="region of interest" description="Disordered" evidence="15">
    <location>
        <begin position="1"/>
        <end position="45"/>
    </location>
</feature>
<dbReference type="InterPro" id="IPR014430">
    <property type="entry name" value="Scs7"/>
</dbReference>
<keyword evidence="5 16" id="KW-0812">Transmembrane</keyword>
<evidence type="ECO:0000256" key="11">
    <source>
        <dbReference type="ARBA" id="ARBA00023002"/>
    </source>
</evidence>
<evidence type="ECO:0000256" key="4">
    <source>
        <dbReference type="ARBA" id="ARBA00022516"/>
    </source>
</evidence>
<dbReference type="PANTHER" id="PTHR12863">
    <property type="entry name" value="FATTY ACID HYDROXYLASE"/>
    <property type="match status" value="1"/>
</dbReference>
<dbReference type="GO" id="GO:0005789">
    <property type="term" value="C:endoplasmic reticulum membrane"/>
    <property type="evidence" value="ECO:0007669"/>
    <property type="project" value="UniProtKB-SubCell"/>
</dbReference>
<feature type="transmembrane region" description="Helical" evidence="16">
    <location>
        <begin position="200"/>
        <end position="222"/>
    </location>
</feature>
<feature type="compositionally biased region" description="Low complexity" evidence="15">
    <location>
        <begin position="8"/>
        <end position="26"/>
    </location>
</feature>
<evidence type="ECO:0000256" key="7">
    <source>
        <dbReference type="ARBA" id="ARBA00022824"/>
    </source>
</evidence>
<evidence type="ECO:0000256" key="16">
    <source>
        <dbReference type="SAM" id="Phobius"/>
    </source>
</evidence>
<dbReference type="GO" id="GO:0005506">
    <property type="term" value="F:iron ion binding"/>
    <property type="evidence" value="ECO:0007669"/>
    <property type="project" value="InterPro"/>
</dbReference>
<name>A0A2V0PHC9_9CHLO</name>
<evidence type="ECO:0000256" key="15">
    <source>
        <dbReference type="SAM" id="MobiDB-lite"/>
    </source>
</evidence>
<keyword evidence="19" id="KW-1185">Reference proteome</keyword>
<comment type="cofactor">
    <cofactor evidence="1">
        <name>Zn(2+)</name>
        <dbReference type="ChEBI" id="CHEBI:29105"/>
    </cofactor>
</comment>
<keyword evidence="14" id="KW-0275">Fatty acid biosynthesis</keyword>
<dbReference type="GO" id="GO:0080132">
    <property type="term" value="F:fatty acid 2-hydroxylase activity"/>
    <property type="evidence" value="ECO:0007669"/>
    <property type="project" value="InterPro"/>
</dbReference>
<comment type="subcellular location">
    <subcellularLocation>
        <location evidence="2">Endoplasmic reticulum membrane</location>
        <topology evidence="2">Multi-pass membrane protein</topology>
    </subcellularLocation>
</comment>
<dbReference type="PANTHER" id="PTHR12863:SF1">
    <property type="entry name" value="FATTY ACID 2-HYDROXYLASE"/>
    <property type="match status" value="1"/>
</dbReference>
<evidence type="ECO:0000256" key="10">
    <source>
        <dbReference type="ARBA" id="ARBA00022989"/>
    </source>
</evidence>
<keyword evidence="6" id="KW-0479">Metal-binding</keyword>
<dbReference type="OrthoDB" id="260519at2759"/>
<evidence type="ECO:0000256" key="6">
    <source>
        <dbReference type="ARBA" id="ARBA00022723"/>
    </source>
</evidence>
<evidence type="ECO:0000313" key="18">
    <source>
        <dbReference type="EMBL" id="GBF98989.1"/>
    </source>
</evidence>
<dbReference type="EMBL" id="BDRX01000141">
    <property type="protein sequence ID" value="GBF98989.1"/>
    <property type="molecule type" value="Genomic_DNA"/>
</dbReference>
<protein>
    <recommendedName>
        <fullName evidence="17">Fatty acid hydroxylase domain-containing protein</fullName>
    </recommendedName>
</protein>
<dbReference type="InterPro" id="IPR006694">
    <property type="entry name" value="Fatty_acid_hydroxylase"/>
</dbReference>
<keyword evidence="8" id="KW-0276">Fatty acid metabolism</keyword>
<evidence type="ECO:0000256" key="14">
    <source>
        <dbReference type="ARBA" id="ARBA00023160"/>
    </source>
</evidence>
<evidence type="ECO:0000256" key="3">
    <source>
        <dbReference type="ARBA" id="ARBA00009324"/>
    </source>
</evidence>
<evidence type="ECO:0000256" key="12">
    <source>
        <dbReference type="ARBA" id="ARBA00023098"/>
    </source>
</evidence>
<evidence type="ECO:0000313" key="19">
    <source>
        <dbReference type="Proteomes" id="UP000247498"/>
    </source>
</evidence>
<feature type="transmembrane region" description="Helical" evidence="16">
    <location>
        <begin position="100"/>
        <end position="119"/>
    </location>
</feature>
<sequence length="311" mass="31561">MPATRRQSAAAALAAAAGGGDAASPGAAPPSPPPAGAGAGAGAAAPGGVDESGPLVFAVGRMGPEYWRWIERPVAGAPRFFASGALEACSKTPWWVVPLIWLPVAAAAAAAAAAALAAAPPQPGRGPAAAPGWWPAAAPPPPAAARLAALLAAGAALWQLLEYCIHRFLFHARGDGYWAITIHFLFHGCHHKYPLDGMRLVFPPVPAAAIAAAIFSALRAALPRPAAAAVMAGVLLGYVTYDVTHYALHHGGKLPGSYLRDLRLRHSHHHYQDGGAGFQISSPLFDVVMGTRADMGARGRARPGGGGGKGG</sequence>
<reference evidence="18 19" key="1">
    <citation type="journal article" date="2018" name="Sci. Rep.">
        <title>Raphidocelis subcapitata (=Pseudokirchneriella subcapitata) provides an insight into genome evolution and environmental adaptations in the Sphaeropleales.</title>
        <authorList>
            <person name="Suzuki S."/>
            <person name="Yamaguchi H."/>
            <person name="Nakajima N."/>
            <person name="Kawachi M."/>
        </authorList>
    </citation>
    <scope>NUCLEOTIDE SEQUENCE [LARGE SCALE GENOMIC DNA]</scope>
    <source>
        <strain evidence="18 19">NIES-35</strain>
    </source>
</reference>
<proteinExistence type="inferred from homology"/>